<evidence type="ECO:0000313" key="1">
    <source>
        <dbReference type="EMBL" id="NYD36274.1"/>
    </source>
</evidence>
<dbReference type="SUPFAM" id="SSF55315">
    <property type="entry name" value="L30e-like"/>
    <property type="match status" value="1"/>
</dbReference>
<dbReference type="Proteomes" id="UP000535890">
    <property type="component" value="Unassembled WGS sequence"/>
</dbReference>
<evidence type="ECO:0000313" key="2">
    <source>
        <dbReference type="Proteomes" id="UP000535890"/>
    </source>
</evidence>
<dbReference type="InterPro" id="IPR029064">
    <property type="entry name" value="Ribosomal_eL30-like_sf"/>
</dbReference>
<dbReference type="AlphaFoldDB" id="A0A7Y9DVM8"/>
<keyword evidence="2" id="KW-1185">Reference proteome</keyword>
<reference evidence="1 2" key="1">
    <citation type="submission" date="2020-07" db="EMBL/GenBank/DDBJ databases">
        <title>Sequencing the genomes of 1000 actinobacteria strains.</title>
        <authorList>
            <person name="Klenk H.-P."/>
        </authorList>
    </citation>
    <scope>NUCLEOTIDE SEQUENCE [LARGE SCALE GENOMIC DNA]</scope>
    <source>
        <strain evidence="1 2">DSM 45772</strain>
    </source>
</reference>
<name>A0A7Y9DVM8_9PSEU</name>
<dbReference type="RefSeq" id="WP_179793975.1">
    <property type="nucleotide sequence ID" value="NZ_BAABHP010000007.1"/>
</dbReference>
<sequence length="375" mass="39539">MDLSRTRELFERPGPFATVYLEATNPGENAAKQTELRWRGLADSLTEQGADDKTVAAISEVFSENRGGELDAYGRVVVAAGGEVLLDEAVEGVDHSGDVATWSPLPELGSYFRSQSGSVRVVLAVVDQTGGDVYQVVASNVEGAQEVSEETVRGTAVESVHKPREGGNAHKRRQRRHAEAAYQNGADVVKGIQSAVKSFRPDIIVLAGEVSGREVVRHEMPKDLVELTREIEAGSRAAGASEDALEDALLTEAGLAATSRETSIRERFHEAKGHNNAAEGLEAVLEAARNGAIDTLLLVDGAQVTGELWTGATPEAISTEKDRAAALTDGEVVQRPAEQVLLRTTGALGGSVSVLGAGAELVDNVGALLRFPVGS</sequence>
<evidence type="ECO:0008006" key="3">
    <source>
        <dbReference type="Google" id="ProtNLM"/>
    </source>
</evidence>
<comment type="caution">
    <text evidence="1">The sequence shown here is derived from an EMBL/GenBank/DDBJ whole genome shotgun (WGS) entry which is preliminary data.</text>
</comment>
<dbReference type="InterPro" id="IPR040701">
    <property type="entry name" value="Bact_RF_family2"/>
</dbReference>
<dbReference type="Pfam" id="PF18844">
    <property type="entry name" value="baeRF_family2"/>
    <property type="match status" value="1"/>
</dbReference>
<accession>A0A7Y9DVM8</accession>
<gene>
    <name evidence="1" type="ORF">BJ983_002376</name>
</gene>
<proteinExistence type="predicted"/>
<protein>
    <recommendedName>
        <fullName evidence="3">Peptide subunit release factor 1 (ERF1)</fullName>
    </recommendedName>
</protein>
<dbReference type="EMBL" id="JACCBN010000001">
    <property type="protein sequence ID" value="NYD36274.1"/>
    <property type="molecule type" value="Genomic_DNA"/>
</dbReference>
<organism evidence="1 2">
    <name type="scientific">Actinomycetospora corticicola</name>
    <dbReference type="NCBI Taxonomy" id="663602"/>
    <lineage>
        <taxon>Bacteria</taxon>
        <taxon>Bacillati</taxon>
        <taxon>Actinomycetota</taxon>
        <taxon>Actinomycetes</taxon>
        <taxon>Pseudonocardiales</taxon>
        <taxon>Pseudonocardiaceae</taxon>
        <taxon>Actinomycetospora</taxon>
    </lineage>
</organism>